<sequence>MQIDQDGNMELSAEENQMLMDKLDIAPQDYDDPPVEIESVGVEESVATFKASNTRTGKSVTLEFELAGDED</sequence>
<gene>
    <name evidence="1" type="ORF">MoryE10_28120</name>
</gene>
<protein>
    <submittedName>
        <fullName evidence="1">Uncharacterized protein</fullName>
    </submittedName>
</protein>
<accession>A0A8D5AJA4</accession>
<dbReference type="AlphaFoldDB" id="A0A8D5AJA4"/>
<evidence type="ECO:0000313" key="2">
    <source>
        <dbReference type="Proteomes" id="UP000824988"/>
    </source>
</evidence>
<name>A0A8D5AJA4_9GAMM</name>
<evidence type="ECO:0000313" key="1">
    <source>
        <dbReference type="EMBL" id="BBL72206.1"/>
    </source>
</evidence>
<organism evidence="1 2">
    <name type="scientific">Methylogaea oryzae</name>
    <dbReference type="NCBI Taxonomy" id="1295382"/>
    <lineage>
        <taxon>Bacteria</taxon>
        <taxon>Pseudomonadati</taxon>
        <taxon>Pseudomonadota</taxon>
        <taxon>Gammaproteobacteria</taxon>
        <taxon>Methylococcales</taxon>
        <taxon>Methylococcaceae</taxon>
        <taxon>Methylogaea</taxon>
    </lineage>
</organism>
<dbReference type="Proteomes" id="UP000824988">
    <property type="component" value="Chromosome"/>
</dbReference>
<dbReference type="RefSeq" id="WP_054774355.1">
    <property type="nucleotide sequence ID" value="NZ_AP019782.1"/>
</dbReference>
<keyword evidence="2" id="KW-1185">Reference proteome</keyword>
<dbReference type="KEGG" id="moz:MoryE10_28120"/>
<proteinExistence type="predicted"/>
<dbReference type="EMBL" id="AP019782">
    <property type="protein sequence ID" value="BBL72206.1"/>
    <property type="molecule type" value="Genomic_DNA"/>
</dbReference>
<reference evidence="1" key="1">
    <citation type="submission" date="2019-06" db="EMBL/GenBank/DDBJ databases">
        <title>Complete genome sequence of Methylogaea oryzae strain JCM16910.</title>
        <authorList>
            <person name="Asakawa S."/>
        </authorList>
    </citation>
    <scope>NUCLEOTIDE SEQUENCE</scope>
    <source>
        <strain evidence="1">E10</strain>
    </source>
</reference>